<comment type="caution">
    <text evidence="1">The sequence shown here is derived from an EMBL/GenBank/DDBJ whole genome shotgun (WGS) entry which is preliminary data.</text>
</comment>
<gene>
    <name evidence="1" type="ORF">E7Z75_08650</name>
</gene>
<dbReference type="EMBL" id="SUTG01000055">
    <property type="protein sequence ID" value="MBE6513192.1"/>
    <property type="molecule type" value="Genomic_DNA"/>
</dbReference>
<sequence>MNSKKTAIIAISVLAIVISSLCAVSAFELFGIDILGGPTTDFDNKFMSGTFNGDVTQNNISEDNLTKGWTDSYEDKEHNITYNMSCVKDGEFITDVYQLQGLGAPEIRNYNDQPWKIFYSQAVPDSNVTDNKTSLNDTNDTIHVYICEADVNGTAYIINVMSYENKTECDGTLFCPLYKDFIGPLVESVEFKDAKKAPEMADLLGMSDEEFKFNREYLDGIFNGSIDPTQA</sequence>
<organism evidence="1 2">
    <name type="scientific">Methanobrevibacter olleyae</name>
    <dbReference type="NCBI Taxonomy" id="294671"/>
    <lineage>
        <taxon>Archaea</taxon>
        <taxon>Methanobacteriati</taxon>
        <taxon>Methanobacteriota</taxon>
        <taxon>Methanomada group</taxon>
        <taxon>Methanobacteria</taxon>
        <taxon>Methanobacteriales</taxon>
        <taxon>Methanobacteriaceae</taxon>
        <taxon>Methanobrevibacter</taxon>
    </lineage>
</organism>
<evidence type="ECO:0000313" key="1">
    <source>
        <dbReference type="EMBL" id="MBE6513192.1"/>
    </source>
</evidence>
<dbReference type="Proteomes" id="UP000732619">
    <property type="component" value="Unassembled WGS sequence"/>
</dbReference>
<dbReference type="AlphaFoldDB" id="A0A8T3VPG1"/>
<accession>A0A8T3VPG1</accession>
<name>A0A8T3VPG1_METOL</name>
<protein>
    <submittedName>
        <fullName evidence="1">Uncharacterized protein</fullName>
    </submittedName>
</protein>
<evidence type="ECO:0000313" key="2">
    <source>
        <dbReference type="Proteomes" id="UP000732619"/>
    </source>
</evidence>
<proteinExistence type="predicted"/>
<reference evidence="1" key="1">
    <citation type="submission" date="2019-04" db="EMBL/GenBank/DDBJ databases">
        <title>Evolution of Biomass-Degrading Anaerobic Consortia Revealed by Metagenomics.</title>
        <authorList>
            <person name="Peng X."/>
        </authorList>
    </citation>
    <scope>NUCLEOTIDE SEQUENCE</scope>
    <source>
        <strain evidence="1">SIG14</strain>
    </source>
</reference>